<keyword evidence="1" id="KW-0472">Membrane</keyword>
<dbReference type="EMBL" id="CT573072">
    <property type="protein sequence ID" value="CAJ72324.1"/>
    <property type="molecule type" value="Genomic_DNA"/>
</dbReference>
<sequence>MKMKVLTLSGLILCRFITILFFVVPTFHKGWQKWEKSLPKIKQTPNSAEKH</sequence>
<dbReference type="EMBL" id="CP049055">
    <property type="protein sequence ID" value="QII10312.1"/>
    <property type="molecule type" value="Genomic_DNA"/>
</dbReference>
<reference evidence="3 4" key="3">
    <citation type="submission" date="2020-02" db="EMBL/GenBank/DDBJ databases">
        <title>Newly sequenced genome of strain CSTR1 showed variability in Candidatus Kuenenia stuttgartiensis genomes.</title>
        <authorList>
            <person name="Ding C."/>
            <person name="Adrian L."/>
        </authorList>
    </citation>
    <scope>NUCLEOTIDE SEQUENCE [LARGE SCALE GENOMIC DNA]</scope>
    <source>
        <strain evidence="3 4">CSTR1</strain>
    </source>
</reference>
<proteinExistence type="predicted"/>
<evidence type="ECO:0000313" key="2">
    <source>
        <dbReference type="EMBL" id="CAJ72324.1"/>
    </source>
</evidence>
<reference evidence="2" key="2">
    <citation type="submission" date="2006-01" db="EMBL/GenBank/DDBJ databases">
        <authorList>
            <person name="Genoscope"/>
        </authorList>
    </citation>
    <scope>NUCLEOTIDE SEQUENCE</scope>
</reference>
<dbReference type="AlphaFoldDB" id="Q1PZ10"/>
<dbReference type="Proteomes" id="UP000501926">
    <property type="component" value="Chromosome"/>
</dbReference>
<evidence type="ECO:0000313" key="4">
    <source>
        <dbReference type="Proteomes" id="UP000501926"/>
    </source>
</evidence>
<reference evidence="2" key="1">
    <citation type="journal article" date="2006" name="Nature">
        <title>Deciphering the evolution and metabolism of an anammox bacterium from a community genome.</title>
        <authorList>
            <person name="Strous M."/>
            <person name="Pelletier E."/>
            <person name="Mangenot S."/>
            <person name="Rattei T."/>
            <person name="Lehner A."/>
            <person name="Taylor M.W."/>
            <person name="Horn M."/>
            <person name="Daims H."/>
            <person name="Bartol-Mavel D."/>
            <person name="Wincker P."/>
            <person name="Barbe V."/>
            <person name="Fonknechten N."/>
            <person name="Vallenet D."/>
            <person name="Segurens B."/>
            <person name="Schenowitz-Truong C."/>
            <person name="Medigue C."/>
            <person name="Collingro A."/>
            <person name="Snel B."/>
            <person name="Dutilh B.E."/>
            <person name="OpDenCamp H.J.M."/>
            <person name="vanDerDrift C."/>
            <person name="Cirpus I."/>
            <person name="vanDePas-Schoonen K.T."/>
            <person name="Harhangi H.R."/>
            <person name="vanNiftrik L."/>
            <person name="Schmid M."/>
            <person name="Keltjens J."/>
            <person name="vanDeVossenberg J."/>
            <person name="Kartal B."/>
            <person name="Meier H."/>
            <person name="Frishman D."/>
            <person name="Huynen M.A."/>
            <person name="Mewes H."/>
            <person name="Weissenbach J."/>
            <person name="Jetten M.S.M."/>
            <person name="Wagner M."/>
            <person name="LePaslier D."/>
        </authorList>
    </citation>
    <scope>NUCLEOTIDE SEQUENCE</scope>
</reference>
<evidence type="ECO:0000313" key="3">
    <source>
        <dbReference type="EMBL" id="QII10312.1"/>
    </source>
</evidence>
<keyword evidence="1" id="KW-0812">Transmembrane</keyword>
<feature type="transmembrane region" description="Helical" evidence="1">
    <location>
        <begin position="6"/>
        <end position="27"/>
    </location>
</feature>
<gene>
    <name evidence="3" type="ORF">KsCSTR_09330</name>
    <name evidence="2" type="ORF">kustd1579</name>
</gene>
<protein>
    <submittedName>
        <fullName evidence="2">Uncharacterized protein</fullName>
    </submittedName>
</protein>
<organism evidence="2">
    <name type="scientific">Kuenenia stuttgartiensis</name>
    <dbReference type="NCBI Taxonomy" id="174633"/>
    <lineage>
        <taxon>Bacteria</taxon>
        <taxon>Pseudomonadati</taxon>
        <taxon>Planctomycetota</taxon>
        <taxon>Candidatus Brocadiia</taxon>
        <taxon>Candidatus Brocadiales</taxon>
        <taxon>Candidatus Brocadiaceae</taxon>
        <taxon>Candidatus Kuenenia</taxon>
    </lineage>
</organism>
<name>Q1PZ10_KUEST</name>
<keyword evidence="1" id="KW-1133">Transmembrane helix</keyword>
<evidence type="ECO:0000256" key="1">
    <source>
        <dbReference type="SAM" id="Phobius"/>
    </source>
</evidence>
<accession>Q1PZ10</accession>